<reference evidence="1 2" key="1">
    <citation type="journal article" date="2014" name="Nat. Genet.">
        <title>Genome and transcriptome of the porcine whipworm Trichuris suis.</title>
        <authorList>
            <person name="Jex A.R."/>
            <person name="Nejsum P."/>
            <person name="Schwarz E.M."/>
            <person name="Hu L."/>
            <person name="Young N.D."/>
            <person name="Hall R.S."/>
            <person name="Korhonen P.K."/>
            <person name="Liao S."/>
            <person name="Thamsborg S."/>
            <person name="Xia J."/>
            <person name="Xu P."/>
            <person name="Wang S."/>
            <person name="Scheerlinck J.P."/>
            <person name="Hofmann A."/>
            <person name="Sternberg P.W."/>
            <person name="Wang J."/>
            <person name="Gasser R.B."/>
        </authorList>
    </citation>
    <scope>NUCLEOTIDE SEQUENCE [LARGE SCALE GENOMIC DNA]</scope>
    <source>
        <strain evidence="1">DCEP-RM93M</strain>
    </source>
</reference>
<dbReference type="EMBL" id="KL363341">
    <property type="protein sequence ID" value="KFD47086.1"/>
    <property type="molecule type" value="Genomic_DNA"/>
</dbReference>
<evidence type="ECO:0000313" key="1">
    <source>
        <dbReference type="EMBL" id="KFD47086.1"/>
    </source>
</evidence>
<protein>
    <submittedName>
        <fullName evidence="1">Uncharacterized protein</fullName>
    </submittedName>
</protein>
<dbReference type="AlphaFoldDB" id="A0A085LQ40"/>
<organism evidence="1 2">
    <name type="scientific">Trichuris suis</name>
    <name type="common">pig whipworm</name>
    <dbReference type="NCBI Taxonomy" id="68888"/>
    <lineage>
        <taxon>Eukaryota</taxon>
        <taxon>Metazoa</taxon>
        <taxon>Ecdysozoa</taxon>
        <taxon>Nematoda</taxon>
        <taxon>Enoplea</taxon>
        <taxon>Dorylaimia</taxon>
        <taxon>Trichinellida</taxon>
        <taxon>Trichuridae</taxon>
        <taxon>Trichuris</taxon>
    </lineage>
</organism>
<proteinExistence type="predicted"/>
<accession>A0A085LQ40</accession>
<evidence type="ECO:0000313" key="2">
    <source>
        <dbReference type="Proteomes" id="UP000030764"/>
    </source>
</evidence>
<sequence length="142" mass="15838">MEMTSDNMTVETVKRLTLRVRLAADKPLGNPCQPRVPALCDRITIFQCHFLVKADDRIDSVVLWDCPCRPKAGSDKPVTMRYSSGRAGLALSVTVDTFTIAELDVLVSPTLKRRRRSHAELFGEELRGGPGSWVQLLLTQVE</sequence>
<name>A0A085LQ40_9BILA</name>
<gene>
    <name evidence="1" type="ORF">M513_12074</name>
</gene>
<dbReference type="Proteomes" id="UP000030764">
    <property type="component" value="Unassembled WGS sequence"/>
</dbReference>
<keyword evidence="2" id="KW-1185">Reference proteome</keyword>